<accession>A0A173YJ66</accession>
<sequence>MGEKIKILILMGMTMSLMACGVVDKNVRGNNITITTSIENKNEIIEKVEGSEEDIIEENKEFEAIDLEPTININYSYEVIGDKSICSDILFTEKYTDLEGIVTFRGNNFRNTASYGISKISQKELNVKWKTSTSFSSWGGGAGWTGQPSIIKWDEELKNSMNIDDKFKSKENFTEVIYASLDGKVYFLDLETGEKSRSVINVGNPIKGSLSIDSRRIPMLYVGEGINESGVTGFNIYSLIDGSSLYEINGYDEYAYRGWPAFDSSALIYSDGDIVIEGGENGILYITKLNTDYDKYTNTVSVNPEILKYRYYTGEGYGRLGIENSVAAYENLLYFADNNGDIQCIDLRKMEPIWVIEGLDDIDASITIEAEEGVPYLYVGDEVDHQGISGISTIRKINGLTGEVVWKNEFSCQSVVGTDATNGGVLATNVIGKNNISDSVIFSLARYDGFNSGAIISINKSTGEIQWETKVDNYLWSSPVDFYDKNGNAYIIQCDSIGNMFLIDGKNGEILNSLTLDANIEASPAIYEDTIVIATRAGSIYGIEIK</sequence>
<organism evidence="2 3">
    <name type="scientific">Clostridium disporicum</name>
    <dbReference type="NCBI Taxonomy" id="84024"/>
    <lineage>
        <taxon>Bacteria</taxon>
        <taxon>Bacillati</taxon>
        <taxon>Bacillota</taxon>
        <taxon>Clostridia</taxon>
        <taxon>Eubacteriales</taxon>
        <taxon>Clostridiaceae</taxon>
        <taxon>Clostridium</taxon>
    </lineage>
</organism>
<dbReference type="PANTHER" id="PTHR34512:SF30">
    <property type="entry name" value="OUTER MEMBRANE PROTEIN ASSEMBLY FACTOR BAMB"/>
    <property type="match status" value="1"/>
</dbReference>
<dbReference type="Pfam" id="PF13360">
    <property type="entry name" value="PQQ_2"/>
    <property type="match status" value="1"/>
</dbReference>
<dbReference type="PANTHER" id="PTHR34512">
    <property type="entry name" value="CELL SURFACE PROTEIN"/>
    <property type="match status" value="1"/>
</dbReference>
<feature type="domain" description="Pyrrolo-quinoline quinone repeat" evidence="1">
    <location>
        <begin position="393"/>
        <end position="544"/>
    </location>
</feature>
<protein>
    <submittedName>
        <fullName evidence="2">Pyrrolo-quinoline quinone</fullName>
    </submittedName>
</protein>
<dbReference type="SUPFAM" id="SSF50998">
    <property type="entry name" value="Quinoprotein alcohol dehydrogenase-like"/>
    <property type="match status" value="2"/>
</dbReference>
<proteinExistence type="predicted"/>
<evidence type="ECO:0000259" key="1">
    <source>
        <dbReference type="Pfam" id="PF13360"/>
    </source>
</evidence>
<gene>
    <name evidence="2" type="ORF">ERS852470_00352</name>
</gene>
<dbReference type="InterPro" id="IPR011047">
    <property type="entry name" value="Quinoprotein_ADH-like_sf"/>
</dbReference>
<dbReference type="Gene3D" id="2.130.10.10">
    <property type="entry name" value="YVTN repeat-like/Quinoprotein amine dehydrogenase"/>
    <property type="match status" value="1"/>
</dbReference>
<evidence type="ECO:0000313" key="2">
    <source>
        <dbReference type="EMBL" id="CUN63045.1"/>
    </source>
</evidence>
<dbReference type="InterPro" id="IPR002372">
    <property type="entry name" value="PQQ_rpt_dom"/>
</dbReference>
<dbReference type="PROSITE" id="PS51257">
    <property type="entry name" value="PROKAR_LIPOPROTEIN"/>
    <property type="match status" value="1"/>
</dbReference>
<evidence type="ECO:0000313" key="3">
    <source>
        <dbReference type="Proteomes" id="UP000095558"/>
    </source>
</evidence>
<dbReference type="Proteomes" id="UP000095558">
    <property type="component" value="Unassembled WGS sequence"/>
</dbReference>
<reference evidence="2 3" key="1">
    <citation type="submission" date="2015-09" db="EMBL/GenBank/DDBJ databases">
        <authorList>
            <consortium name="Pathogen Informatics"/>
        </authorList>
    </citation>
    <scope>NUCLEOTIDE SEQUENCE [LARGE SCALE GENOMIC DNA]</scope>
    <source>
        <strain evidence="2 3">2789STDY5834855</strain>
    </source>
</reference>
<dbReference type="InterPro" id="IPR015943">
    <property type="entry name" value="WD40/YVTN_repeat-like_dom_sf"/>
</dbReference>
<name>A0A173YJ66_9CLOT</name>
<dbReference type="EMBL" id="CYZV01000003">
    <property type="protein sequence ID" value="CUN63045.1"/>
    <property type="molecule type" value="Genomic_DNA"/>
</dbReference>
<dbReference type="RefSeq" id="WP_055275116.1">
    <property type="nucleotide sequence ID" value="NZ_CYZV01000003.1"/>
</dbReference>
<dbReference type="AlphaFoldDB" id="A0A173YJ66"/>
<dbReference type="OrthoDB" id="105314at2"/>